<dbReference type="FunFam" id="1.10.630.10:FF:000004">
    <property type="entry name" value="cytochrome P450 2D15 isoform X1"/>
    <property type="match status" value="1"/>
</dbReference>
<evidence type="ECO:0000313" key="11">
    <source>
        <dbReference type="Proteomes" id="UP001209878"/>
    </source>
</evidence>
<dbReference type="GO" id="GO:0005737">
    <property type="term" value="C:cytoplasm"/>
    <property type="evidence" value="ECO:0007669"/>
    <property type="project" value="TreeGrafter"/>
</dbReference>
<comment type="subcellular location">
    <subcellularLocation>
        <location evidence="1">Membrane</location>
    </subcellularLocation>
</comment>
<dbReference type="GO" id="GO:0016020">
    <property type="term" value="C:membrane"/>
    <property type="evidence" value="ECO:0007669"/>
    <property type="project" value="UniProtKB-SubCell"/>
</dbReference>
<dbReference type="Proteomes" id="UP001209878">
    <property type="component" value="Unassembled WGS sequence"/>
</dbReference>
<dbReference type="PRINTS" id="PR00385">
    <property type="entry name" value="P450"/>
</dbReference>
<dbReference type="Gene3D" id="1.10.630.10">
    <property type="entry name" value="Cytochrome P450"/>
    <property type="match status" value="1"/>
</dbReference>
<keyword evidence="6 9" id="KW-0472">Membrane</keyword>
<protein>
    <recommendedName>
        <fullName evidence="12">Cytochrome P450</fullName>
    </recommendedName>
</protein>
<dbReference type="Pfam" id="PF00067">
    <property type="entry name" value="p450"/>
    <property type="match status" value="1"/>
</dbReference>
<evidence type="ECO:0000256" key="1">
    <source>
        <dbReference type="ARBA" id="ARBA00004370"/>
    </source>
</evidence>
<evidence type="ECO:0000256" key="7">
    <source>
        <dbReference type="PIRSR" id="PIRSR602401-1"/>
    </source>
</evidence>
<evidence type="ECO:0000256" key="4">
    <source>
        <dbReference type="ARBA" id="ARBA00023002"/>
    </source>
</evidence>
<dbReference type="AlphaFoldDB" id="A0AAD9KS94"/>
<dbReference type="InterPro" id="IPR036396">
    <property type="entry name" value="Cyt_P450_sf"/>
</dbReference>
<evidence type="ECO:0000256" key="9">
    <source>
        <dbReference type="SAM" id="Phobius"/>
    </source>
</evidence>
<dbReference type="GO" id="GO:0006805">
    <property type="term" value="P:xenobiotic metabolic process"/>
    <property type="evidence" value="ECO:0007669"/>
    <property type="project" value="TreeGrafter"/>
</dbReference>
<comment type="cofactor">
    <cofactor evidence="7">
        <name>heme</name>
        <dbReference type="ChEBI" id="CHEBI:30413"/>
    </cofactor>
</comment>
<dbReference type="InterPro" id="IPR017972">
    <property type="entry name" value="Cyt_P450_CS"/>
</dbReference>
<gene>
    <name evidence="10" type="ORF">NP493_655g00013</name>
</gene>
<sequence length="499" mass="57028">MAAFTAWVEYIDTSTVLIFLVVFLCALWLLSSSDGPTNWPPGPKAWPVIGNADLFWNNDQLYLSFEELVKKYGDIFHLRFGHRHVVVLSGQEVIREAFVEKGEYFSNRPTFIPLLKYTHNGKGIFNQNGPHLKTLRRFTLRALRDFGVGKSSLEEKIQEELQIVLAEFDAQKGVPFDPNQLFDKAVSNIICSIIFGQRYSYDNEEFQDLLSALNYTFENSGIRNTAVAWLPGPLALALVPKFRKFIEVDRQTKDFVRKRIAEHRDTFDEENVRDFIDMYLNAEKNGDETGALTNENIFQVIVDLFLAGTETTSTTLHWGLLYLIRNPDVQRKCRQEILQVVGQGRPPGMKDQGNLPFTEAAILEIQRLGSIAPIAVVHTVAEPIKFRGYDLAKDTYVLANLYHGHMDPAIWDDPFAFNPDRWLDENNKLKNNPAFMPFSVGRRMCLGDSLAKMEMFLFFTTLLQRFDFGMVDADNPPSTEGFQGITRSPHKYELLTSRA</sequence>
<reference evidence="10" key="1">
    <citation type="journal article" date="2023" name="Mol. Biol. Evol.">
        <title>Third-Generation Sequencing Reveals the Adaptive Role of the Epigenome in Three Deep-Sea Polychaetes.</title>
        <authorList>
            <person name="Perez M."/>
            <person name="Aroh O."/>
            <person name="Sun Y."/>
            <person name="Lan Y."/>
            <person name="Juniper S.K."/>
            <person name="Young C.R."/>
            <person name="Angers B."/>
            <person name="Qian P.Y."/>
        </authorList>
    </citation>
    <scope>NUCLEOTIDE SEQUENCE</scope>
    <source>
        <strain evidence="10">R07B-5</strain>
    </source>
</reference>
<keyword evidence="8" id="KW-0503">Monooxygenase</keyword>
<dbReference type="GO" id="GO:0008395">
    <property type="term" value="F:steroid hydroxylase activity"/>
    <property type="evidence" value="ECO:0007669"/>
    <property type="project" value="TreeGrafter"/>
</dbReference>
<proteinExistence type="inferred from homology"/>
<evidence type="ECO:0000256" key="3">
    <source>
        <dbReference type="ARBA" id="ARBA00022723"/>
    </source>
</evidence>
<comment type="caution">
    <text evidence="10">The sequence shown here is derived from an EMBL/GenBank/DDBJ whole genome shotgun (WGS) entry which is preliminary data.</text>
</comment>
<dbReference type="PROSITE" id="PS00086">
    <property type="entry name" value="CYTOCHROME_P450"/>
    <property type="match status" value="1"/>
</dbReference>
<keyword evidence="9" id="KW-0812">Transmembrane</keyword>
<dbReference type="GO" id="GO:0020037">
    <property type="term" value="F:heme binding"/>
    <property type="evidence" value="ECO:0007669"/>
    <property type="project" value="InterPro"/>
</dbReference>
<dbReference type="EMBL" id="JAODUO010000654">
    <property type="protein sequence ID" value="KAK2176566.1"/>
    <property type="molecule type" value="Genomic_DNA"/>
</dbReference>
<dbReference type="InterPro" id="IPR050182">
    <property type="entry name" value="Cytochrome_P450_fam2"/>
</dbReference>
<keyword evidence="4 8" id="KW-0560">Oxidoreductase</keyword>
<keyword evidence="5 7" id="KW-0408">Iron</keyword>
<evidence type="ECO:0000313" key="10">
    <source>
        <dbReference type="EMBL" id="KAK2176566.1"/>
    </source>
</evidence>
<accession>A0AAD9KS94</accession>
<name>A0AAD9KS94_RIDPI</name>
<dbReference type="GO" id="GO:0006082">
    <property type="term" value="P:organic acid metabolic process"/>
    <property type="evidence" value="ECO:0007669"/>
    <property type="project" value="TreeGrafter"/>
</dbReference>
<organism evidence="10 11">
    <name type="scientific">Ridgeia piscesae</name>
    <name type="common">Tubeworm</name>
    <dbReference type="NCBI Taxonomy" id="27915"/>
    <lineage>
        <taxon>Eukaryota</taxon>
        <taxon>Metazoa</taxon>
        <taxon>Spiralia</taxon>
        <taxon>Lophotrochozoa</taxon>
        <taxon>Annelida</taxon>
        <taxon>Polychaeta</taxon>
        <taxon>Sedentaria</taxon>
        <taxon>Canalipalpata</taxon>
        <taxon>Sabellida</taxon>
        <taxon>Siboglinidae</taxon>
        <taxon>Ridgeia</taxon>
    </lineage>
</organism>
<dbReference type="InterPro" id="IPR001128">
    <property type="entry name" value="Cyt_P450"/>
</dbReference>
<keyword evidence="7 8" id="KW-0349">Heme</keyword>
<evidence type="ECO:0000256" key="8">
    <source>
        <dbReference type="RuleBase" id="RU000461"/>
    </source>
</evidence>
<dbReference type="SUPFAM" id="SSF48264">
    <property type="entry name" value="Cytochrome P450"/>
    <property type="match status" value="1"/>
</dbReference>
<keyword evidence="11" id="KW-1185">Reference proteome</keyword>
<feature type="binding site" description="axial binding residue" evidence="7">
    <location>
        <position position="445"/>
    </location>
    <ligand>
        <name>heme</name>
        <dbReference type="ChEBI" id="CHEBI:30413"/>
    </ligand>
    <ligandPart>
        <name>Fe</name>
        <dbReference type="ChEBI" id="CHEBI:18248"/>
    </ligandPart>
</feature>
<dbReference type="GO" id="GO:0005506">
    <property type="term" value="F:iron ion binding"/>
    <property type="evidence" value="ECO:0007669"/>
    <property type="project" value="InterPro"/>
</dbReference>
<dbReference type="PANTHER" id="PTHR24300">
    <property type="entry name" value="CYTOCHROME P450 508A4-RELATED"/>
    <property type="match status" value="1"/>
</dbReference>
<evidence type="ECO:0000256" key="6">
    <source>
        <dbReference type="ARBA" id="ARBA00023136"/>
    </source>
</evidence>
<feature type="transmembrane region" description="Helical" evidence="9">
    <location>
        <begin position="7"/>
        <end position="30"/>
    </location>
</feature>
<evidence type="ECO:0000256" key="5">
    <source>
        <dbReference type="ARBA" id="ARBA00023004"/>
    </source>
</evidence>
<keyword evidence="3 7" id="KW-0479">Metal-binding</keyword>
<dbReference type="GO" id="GO:0016712">
    <property type="term" value="F:oxidoreductase activity, acting on paired donors, with incorporation or reduction of molecular oxygen, reduced flavin or flavoprotein as one donor, and incorporation of one atom of oxygen"/>
    <property type="evidence" value="ECO:0007669"/>
    <property type="project" value="TreeGrafter"/>
</dbReference>
<dbReference type="PRINTS" id="PR00463">
    <property type="entry name" value="EP450I"/>
</dbReference>
<evidence type="ECO:0000256" key="2">
    <source>
        <dbReference type="ARBA" id="ARBA00010617"/>
    </source>
</evidence>
<dbReference type="InterPro" id="IPR002401">
    <property type="entry name" value="Cyt_P450_E_grp-I"/>
</dbReference>
<keyword evidence="9" id="KW-1133">Transmembrane helix</keyword>
<comment type="similarity">
    <text evidence="2 8">Belongs to the cytochrome P450 family.</text>
</comment>
<evidence type="ECO:0008006" key="12">
    <source>
        <dbReference type="Google" id="ProtNLM"/>
    </source>
</evidence>
<dbReference type="PANTHER" id="PTHR24300:SF397">
    <property type="entry name" value="CYTOCHROME P450 2U1"/>
    <property type="match status" value="1"/>
</dbReference>